<feature type="compositionally biased region" description="Polar residues" evidence="5">
    <location>
        <begin position="134"/>
        <end position="153"/>
    </location>
</feature>
<dbReference type="CDD" id="cd12087">
    <property type="entry name" value="TM_EGFR-like"/>
    <property type="match status" value="1"/>
</dbReference>
<feature type="region of interest" description="Disordered" evidence="5">
    <location>
        <begin position="28"/>
        <end position="153"/>
    </location>
</feature>
<keyword evidence="4 6" id="KW-0472">Membrane</keyword>
<dbReference type="STRING" id="62708.A0A420HCN7"/>
<dbReference type="InterPro" id="IPR051694">
    <property type="entry name" value="Immunoregulatory_rcpt-like"/>
</dbReference>
<evidence type="ECO:0000313" key="7">
    <source>
        <dbReference type="EMBL" id="RKF55168.1"/>
    </source>
</evidence>
<dbReference type="PANTHER" id="PTHR15549">
    <property type="entry name" value="PAIRED IMMUNOGLOBULIN-LIKE TYPE 2 RECEPTOR"/>
    <property type="match status" value="1"/>
</dbReference>
<keyword evidence="3 6" id="KW-1133">Transmembrane helix</keyword>
<evidence type="ECO:0000256" key="5">
    <source>
        <dbReference type="SAM" id="MobiDB-lite"/>
    </source>
</evidence>
<sequence length="467" mass="48883">MATNRPSFKHIAGRFVMSNNTSAVSNVTQEVAPTSSSITSTLTTSKPTSPLSTTSTQPPTATSNVAPATAPVVTPAPQPPPSPQSPPPQPQPQPQPDSTSTSNLLAAPITSSTPSPSPQEQQPHTTEGNAPAPTENTSALAPPQETTAKVTQDITKTTLVPSFVTVTLKPTSSGEPSVVTVIQTFTHAGNSASGSATSSSSSTLSTAESHSVSSGDSSGSLTGGGKIAVAVVTPIVAVTLIVLAFLFLFRRRKQRKHAEELRRKEVEEYGYNPNQDPTFPVIGSINGNYHQEVREESAGYRGWGTTAPDAGRKTSTTLSGNDYPAAGGIGLAFSEGESPTYGTISDTKSDNALITERNISAIEQDHLSNLVPAVARNKVGDINREASNASSSYSAANRSDESGEVIGYYNQSNIPKDYGSEVPHDPTVGLAEMAAHPVIRDVQARRNTRIESPSHFPHQSSGISQNF</sequence>
<dbReference type="GO" id="GO:0071944">
    <property type="term" value="C:cell periphery"/>
    <property type="evidence" value="ECO:0007669"/>
    <property type="project" value="UniProtKB-ARBA"/>
</dbReference>
<comment type="caution">
    <text evidence="7">The sequence shown here is derived from an EMBL/GenBank/DDBJ whole genome shotgun (WGS) entry which is preliminary data.</text>
</comment>
<feature type="compositionally biased region" description="Low complexity" evidence="5">
    <location>
        <begin position="191"/>
        <end position="220"/>
    </location>
</feature>
<feature type="region of interest" description="Disordered" evidence="5">
    <location>
        <begin position="189"/>
        <end position="221"/>
    </location>
</feature>
<evidence type="ECO:0000256" key="2">
    <source>
        <dbReference type="ARBA" id="ARBA00022692"/>
    </source>
</evidence>
<dbReference type="AlphaFoldDB" id="A0A420HCN7"/>
<comment type="subcellular location">
    <subcellularLocation>
        <location evidence="1">Membrane</location>
        <topology evidence="1">Single-pass membrane protein</topology>
    </subcellularLocation>
</comment>
<organism evidence="7 8">
    <name type="scientific">Golovinomyces cichoracearum</name>
    <dbReference type="NCBI Taxonomy" id="62708"/>
    <lineage>
        <taxon>Eukaryota</taxon>
        <taxon>Fungi</taxon>
        <taxon>Dikarya</taxon>
        <taxon>Ascomycota</taxon>
        <taxon>Pezizomycotina</taxon>
        <taxon>Leotiomycetes</taxon>
        <taxon>Erysiphales</taxon>
        <taxon>Erysiphaceae</taxon>
        <taxon>Golovinomyces</taxon>
    </lineage>
</organism>
<evidence type="ECO:0000256" key="4">
    <source>
        <dbReference type="ARBA" id="ARBA00023136"/>
    </source>
</evidence>
<dbReference type="GO" id="GO:0016020">
    <property type="term" value="C:membrane"/>
    <property type="evidence" value="ECO:0007669"/>
    <property type="project" value="UniProtKB-SubCell"/>
</dbReference>
<feature type="compositionally biased region" description="Low complexity" evidence="5">
    <location>
        <begin position="33"/>
        <end position="73"/>
    </location>
</feature>
<keyword evidence="8" id="KW-1185">Reference proteome</keyword>
<dbReference type="PANTHER" id="PTHR15549:SF30">
    <property type="entry name" value="MID2 DOMAIN-CONTAINING PROTEIN"/>
    <property type="match status" value="1"/>
</dbReference>
<protein>
    <submittedName>
        <fullName evidence="7">Putative transmembrane alpha-helix domain-containing protein</fullName>
    </submittedName>
</protein>
<evidence type="ECO:0000256" key="6">
    <source>
        <dbReference type="SAM" id="Phobius"/>
    </source>
</evidence>
<proteinExistence type="predicted"/>
<evidence type="ECO:0000313" key="8">
    <source>
        <dbReference type="Proteomes" id="UP000283383"/>
    </source>
</evidence>
<gene>
    <name evidence="7" type="ORF">GcM3_203019</name>
</gene>
<name>A0A420HCN7_9PEZI</name>
<reference evidence="7 8" key="1">
    <citation type="journal article" date="2018" name="BMC Genomics">
        <title>Comparative genome analyses reveal sequence features reflecting distinct modes of host-adaptation between dicot and monocot powdery mildew.</title>
        <authorList>
            <person name="Wu Y."/>
            <person name="Ma X."/>
            <person name="Pan Z."/>
            <person name="Kale S.D."/>
            <person name="Song Y."/>
            <person name="King H."/>
            <person name="Zhang Q."/>
            <person name="Presley C."/>
            <person name="Deng X."/>
            <person name="Wei C.I."/>
            <person name="Xiao S."/>
        </authorList>
    </citation>
    <scope>NUCLEOTIDE SEQUENCE [LARGE SCALE GENOMIC DNA]</scope>
    <source>
        <strain evidence="7">UMSG3</strain>
    </source>
</reference>
<feature type="transmembrane region" description="Helical" evidence="6">
    <location>
        <begin position="227"/>
        <end position="249"/>
    </location>
</feature>
<feature type="compositionally biased region" description="Low complexity" evidence="5">
    <location>
        <begin position="110"/>
        <end position="127"/>
    </location>
</feature>
<accession>A0A420HCN7</accession>
<dbReference type="EMBL" id="MCBQ01020400">
    <property type="protein sequence ID" value="RKF55168.1"/>
    <property type="molecule type" value="Genomic_DNA"/>
</dbReference>
<feature type="compositionally biased region" description="Pro residues" evidence="5">
    <location>
        <begin position="74"/>
        <end position="95"/>
    </location>
</feature>
<evidence type="ECO:0000256" key="3">
    <source>
        <dbReference type="ARBA" id="ARBA00022989"/>
    </source>
</evidence>
<dbReference type="PRINTS" id="PR01217">
    <property type="entry name" value="PRICHEXTENSN"/>
</dbReference>
<keyword evidence="2 6" id="KW-0812">Transmembrane</keyword>
<dbReference type="Proteomes" id="UP000283383">
    <property type="component" value="Unassembled WGS sequence"/>
</dbReference>
<evidence type="ECO:0000256" key="1">
    <source>
        <dbReference type="ARBA" id="ARBA00004167"/>
    </source>
</evidence>